<proteinExistence type="predicted"/>
<evidence type="ECO:0000313" key="2">
    <source>
        <dbReference type="Ensembl" id="ENSSSCP00070049084.1"/>
    </source>
</evidence>
<evidence type="ECO:0000256" key="1">
    <source>
        <dbReference type="SAM" id="MobiDB-lite"/>
    </source>
</evidence>
<sequence length="65" mass="6853">MSTFSKVGPESWVMSKACAFAHGRQRTLLLPAHLSAEIHGNKTQLQSSKAAASSQVISSDSLLPG</sequence>
<reference evidence="2 3" key="1">
    <citation type="submission" date="2017-08" db="EMBL/GenBank/DDBJ databases">
        <title>USMARCv1.0.</title>
        <authorList>
            <person name="Hannum G.I."/>
            <person name="Koren S."/>
            <person name="Schroeder S.G."/>
            <person name="Chin S.C."/>
            <person name="Nonneman D.J."/>
            <person name="Becker S.A."/>
            <person name="Rosen B.D."/>
            <person name="Bickhart D.M."/>
            <person name="Putnam N.H."/>
            <person name="Green R.E."/>
            <person name="Tuggle C.K."/>
            <person name="Liu H."/>
            <person name="Rohrer G.A."/>
            <person name="Warr A."/>
            <person name="Hall R."/>
            <person name="Kim K."/>
            <person name="Hume D.A."/>
            <person name="Talbot R."/>
            <person name="Chow W."/>
            <person name="Howe K."/>
            <person name="Schwartz A.S."/>
            <person name="Watson M."/>
            <person name="Archibald A.L."/>
            <person name="Phillippy A.M."/>
            <person name="Smith T.P.L."/>
        </authorList>
    </citation>
    <scope>NUCLEOTIDE SEQUENCE [LARGE SCALE GENOMIC DNA]</scope>
</reference>
<protein>
    <submittedName>
        <fullName evidence="2">Uncharacterized protein</fullName>
    </submittedName>
</protein>
<dbReference type="Ensembl" id="ENSSSCT00070057739.1">
    <property type="protein sequence ID" value="ENSSSCP00070049084.1"/>
    <property type="gene ID" value="ENSSSCG00070028784.1"/>
</dbReference>
<dbReference type="AlphaFoldDB" id="A0A4X1W3P5"/>
<feature type="compositionally biased region" description="Low complexity" evidence="1">
    <location>
        <begin position="44"/>
        <end position="59"/>
    </location>
</feature>
<reference evidence="2" key="2">
    <citation type="submission" date="2025-08" db="UniProtKB">
        <authorList>
            <consortium name="Ensembl"/>
        </authorList>
    </citation>
    <scope>IDENTIFICATION</scope>
</reference>
<dbReference type="Proteomes" id="UP000314985">
    <property type="component" value="Chromosome 3"/>
</dbReference>
<feature type="region of interest" description="Disordered" evidence="1">
    <location>
        <begin position="44"/>
        <end position="65"/>
    </location>
</feature>
<evidence type="ECO:0000313" key="3">
    <source>
        <dbReference type="Proteomes" id="UP000314985"/>
    </source>
</evidence>
<name>A0A4X1W3P5_PIG</name>
<accession>A0A4X1W3P5</accession>
<organism evidence="2 3">
    <name type="scientific">Sus scrofa</name>
    <name type="common">Pig</name>
    <dbReference type="NCBI Taxonomy" id="9823"/>
    <lineage>
        <taxon>Eukaryota</taxon>
        <taxon>Metazoa</taxon>
        <taxon>Chordata</taxon>
        <taxon>Craniata</taxon>
        <taxon>Vertebrata</taxon>
        <taxon>Euteleostomi</taxon>
        <taxon>Mammalia</taxon>
        <taxon>Eutheria</taxon>
        <taxon>Laurasiatheria</taxon>
        <taxon>Artiodactyla</taxon>
        <taxon>Suina</taxon>
        <taxon>Suidae</taxon>
        <taxon>Sus</taxon>
    </lineage>
</organism>